<proteinExistence type="predicted"/>
<dbReference type="RefSeq" id="WP_136837235.1">
    <property type="nucleotide sequence ID" value="NZ_SWBQ01000005.1"/>
</dbReference>
<protein>
    <submittedName>
        <fullName evidence="1">Uncharacterized protein</fullName>
    </submittedName>
</protein>
<name>A0A4U1CD51_9SPHI</name>
<dbReference type="AlphaFoldDB" id="A0A4U1CD51"/>
<comment type="caution">
    <text evidence="1">The sequence shown here is derived from an EMBL/GenBank/DDBJ whole genome shotgun (WGS) entry which is preliminary data.</text>
</comment>
<dbReference type="OrthoDB" id="700862at2"/>
<evidence type="ECO:0000313" key="2">
    <source>
        <dbReference type="Proteomes" id="UP000307244"/>
    </source>
</evidence>
<gene>
    <name evidence="1" type="ORF">FA047_16735</name>
</gene>
<keyword evidence="2" id="KW-1185">Reference proteome</keyword>
<sequence>MTYNVYIQSDNGETSFLAVNLQQAEKIATVYKQGITAFTLNYIEYGFKRIYRIAFFENRDEHSAEKLKSWINSNSSFGLEPQMDPETMKSFGDEVTPDFIDDQEFGYAKNQSLQKKQERDDFYVNPSRIQELIGLTSTSFDLAKLIRLCEELNDNWKRENYYSVGLIGRSIINHVPPIFGAFTKFDQVVANGPNVSFRKNAGSLNESLRSIADSYTHHIIRKKESHPNEQQVDFRANLDVLLVEIIRILHV</sequence>
<dbReference type="Proteomes" id="UP000307244">
    <property type="component" value="Unassembled WGS sequence"/>
</dbReference>
<evidence type="ECO:0000313" key="1">
    <source>
        <dbReference type="EMBL" id="TKC04242.1"/>
    </source>
</evidence>
<accession>A0A4U1CD51</accession>
<dbReference type="EMBL" id="SWBQ01000005">
    <property type="protein sequence ID" value="TKC04242.1"/>
    <property type="molecule type" value="Genomic_DNA"/>
</dbReference>
<reference evidence="1 2" key="1">
    <citation type="submission" date="2019-04" db="EMBL/GenBank/DDBJ databases">
        <title>Pedobacter sp. RP-3-15 sp. nov., isolated from Arctic soil.</title>
        <authorList>
            <person name="Dahal R.H."/>
            <person name="Kim D.-U."/>
        </authorList>
    </citation>
    <scope>NUCLEOTIDE SEQUENCE [LARGE SCALE GENOMIC DNA]</scope>
    <source>
        <strain evidence="1 2">RP-3-15</strain>
    </source>
</reference>
<organism evidence="1 2">
    <name type="scientific">Pedobacter frigoris</name>
    <dbReference type="NCBI Taxonomy" id="2571272"/>
    <lineage>
        <taxon>Bacteria</taxon>
        <taxon>Pseudomonadati</taxon>
        <taxon>Bacteroidota</taxon>
        <taxon>Sphingobacteriia</taxon>
        <taxon>Sphingobacteriales</taxon>
        <taxon>Sphingobacteriaceae</taxon>
        <taxon>Pedobacter</taxon>
    </lineage>
</organism>